<sequence>MNVLAGATLWGVLGGLVAWRLQVPGGAVVGSMLATALYAFAQPARVALPGGVEVAVQIAVGILIGLSADRSLLPLLRSVLPLALLGALGFLFFGFVMAALAVQLGWLDAATALFGFTPGGISVMSLVADQEGGNAAVVATMHFVRVVTILLVAPLIVRLWLHLRALEP</sequence>
<organism evidence="2">
    <name type="scientific">Oceanithermus profundus</name>
    <dbReference type="NCBI Taxonomy" id="187137"/>
    <lineage>
        <taxon>Bacteria</taxon>
        <taxon>Thermotogati</taxon>
        <taxon>Deinococcota</taxon>
        <taxon>Deinococci</taxon>
        <taxon>Thermales</taxon>
        <taxon>Thermaceae</taxon>
        <taxon>Oceanithermus</taxon>
    </lineage>
</organism>
<dbReference type="NCBIfam" id="TIGR03082">
    <property type="entry name" value="Gneg_AbrB_dup"/>
    <property type="match status" value="1"/>
</dbReference>
<dbReference type="GO" id="GO:0010468">
    <property type="term" value="P:regulation of gene expression"/>
    <property type="evidence" value="ECO:0007669"/>
    <property type="project" value="InterPro"/>
</dbReference>
<reference evidence="2" key="1">
    <citation type="journal article" date="2020" name="mSystems">
        <title>Genome- and Community-Level Interaction Insights into Carbon Utilization and Element Cycling Functions of Hydrothermarchaeota in Hydrothermal Sediment.</title>
        <authorList>
            <person name="Zhou Z."/>
            <person name="Liu Y."/>
            <person name="Xu W."/>
            <person name="Pan J."/>
            <person name="Luo Z.H."/>
            <person name="Li M."/>
        </authorList>
    </citation>
    <scope>NUCLEOTIDE SEQUENCE [LARGE SCALE GENOMIC DNA]</scope>
    <source>
        <strain evidence="2">HyVt-570</strain>
    </source>
</reference>
<dbReference type="Pfam" id="PF05145">
    <property type="entry name" value="AbrB"/>
    <property type="match status" value="1"/>
</dbReference>
<keyword evidence="1" id="KW-0472">Membrane</keyword>
<dbReference type="Proteomes" id="UP000885759">
    <property type="component" value="Unassembled WGS sequence"/>
</dbReference>
<gene>
    <name evidence="2" type="ORF">ENK37_06365</name>
</gene>
<comment type="caution">
    <text evidence="2">The sequence shown here is derived from an EMBL/GenBank/DDBJ whole genome shotgun (WGS) entry which is preliminary data.</text>
</comment>
<dbReference type="PANTHER" id="PTHR38457:SF1">
    <property type="entry name" value="REGULATOR ABRB-RELATED"/>
    <property type="match status" value="1"/>
</dbReference>
<feature type="transmembrane region" description="Helical" evidence="1">
    <location>
        <begin position="135"/>
        <end position="161"/>
    </location>
</feature>
<evidence type="ECO:0000313" key="2">
    <source>
        <dbReference type="EMBL" id="HGY09659.1"/>
    </source>
</evidence>
<dbReference type="InterPro" id="IPR007820">
    <property type="entry name" value="AbrB_fam"/>
</dbReference>
<dbReference type="PANTHER" id="PTHR38457">
    <property type="entry name" value="REGULATOR ABRB-RELATED"/>
    <property type="match status" value="1"/>
</dbReference>
<feature type="transmembrane region" description="Helical" evidence="1">
    <location>
        <begin position="46"/>
        <end position="67"/>
    </location>
</feature>
<dbReference type="AlphaFoldDB" id="A0A7C4ZHE9"/>
<feature type="transmembrane region" description="Helical" evidence="1">
    <location>
        <begin position="79"/>
        <end position="103"/>
    </location>
</feature>
<evidence type="ECO:0000256" key="1">
    <source>
        <dbReference type="SAM" id="Phobius"/>
    </source>
</evidence>
<protein>
    <recommendedName>
        <fullName evidence="3">AbrB family transcriptional regulator</fullName>
    </recommendedName>
</protein>
<keyword evidence="1" id="KW-1133">Transmembrane helix</keyword>
<evidence type="ECO:0008006" key="3">
    <source>
        <dbReference type="Google" id="ProtNLM"/>
    </source>
</evidence>
<dbReference type="GO" id="GO:0016020">
    <property type="term" value="C:membrane"/>
    <property type="evidence" value="ECO:0007669"/>
    <property type="project" value="InterPro"/>
</dbReference>
<dbReference type="EMBL" id="DRPZ01000171">
    <property type="protein sequence ID" value="HGY09659.1"/>
    <property type="molecule type" value="Genomic_DNA"/>
</dbReference>
<keyword evidence="1" id="KW-0812">Transmembrane</keyword>
<name>A0A7C4ZHE9_9DEIN</name>
<accession>A0A7C4ZHE9</accession>
<proteinExistence type="predicted"/>
<dbReference type="InterPro" id="IPR017516">
    <property type="entry name" value="AbrB_dup"/>
</dbReference>
<feature type="transmembrane region" description="Helical" evidence="1">
    <location>
        <begin position="109"/>
        <end position="128"/>
    </location>
</feature>